<organism evidence="2 3">
    <name type="scientific">Ureaplasma zalophigenitalium</name>
    <dbReference type="NCBI Taxonomy" id="907723"/>
    <lineage>
        <taxon>Bacteria</taxon>
        <taxon>Bacillati</taxon>
        <taxon>Mycoplasmatota</taxon>
        <taxon>Mycoplasmoidales</taxon>
        <taxon>Mycoplasmoidaceae</taxon>
        <taxon>Ureaplasma</taxon>
    </lineage>
</organism>
<proteinExistence type="predicted"/>
<evidence type="ECO:0000256" key="1">
    <source>
        <dbReference type="SAM" id="SignalP"/>
    </source>
</evidence>
<evidence type="ECO:0008006" key="4">
    <source>
        <dbReference type="Google" id="ProtNLM"/>
    </source>
</evidence>
<name>A0ABT3BNF2_9BACT</name>
<reference evidence="2 3" key="1">
    <citation type="journal article" date="2020" name="Int. J. Syst. Evol. Microbiol.">
        <title>Ureaplasma miroungigenitalium sp. nov. isolated from northern elephant seals (Mirounga angustirostris) and Ureaplasma zalophigenitalium sp. nov. isolated from California sea lions (Zalophus californianus).</title>
        <authorList>
            <person name="Volokhov D.V."/>
            <person name="Gulland F.M."/>
            <person name="Gao Y."/>
            <person name="Chizhikov V.E."/>
        </authorList>
    </citation>
    <scope>NUCLEOTIDE SEQUENCE [LARGE SCALE GENOMIC DNA]</scope>
    <source>
        <strain evidence="2 3">CSL7644-GEN</strain>
    </source>
</reference>
<gene>
    <name evidence="2" type="ORF">OF365_00055</name>
</gene>
<dbReference type="PROSITE" id="PS51257">
    <property type="entry name" value="PROKAR_LIPOPROTEIN"/>
    <property type="match status" value="1"/>
</dbReference>
<keyword evidence="1" id="KW-0732">Signal</keyword>
<dbReference type="Proteomes" id="UP001207252">
    <property type="component" value="Unassembled WGS sequence"/>
</dbReference>
<evidence type="ECO:0000313" key="2">
    <source>
        <dbReference type="EMBL" id="MCV3753785.1"/>
    </source>
</evidence>
<evidence type="ECO:0000313" key="3">
    <source>
        <dbReference type="Proteomes" id="UP001207252"/>
    </source>
</evidence>
<accession>A0ABT3BNF2</accession>
<feature type="chain" id="PRO_5046625602" description="Lipoprotein" evidence="1">
    <location>
        <begin position="24"/>
        <end position="529"/>
    </location>
</feature>
<dbReference type="NCBIfam" id="NF045726">
    <property type="entry name" value="XXplasma_LP"/>
    <property type="match status" value="1"/>
</dbReference>
<dbReference type="EMBL" id="JAOXHJ010000001">
    <property type="protein sequence ID" value="MCV3753785.1"/>
    <property type="molecule type" value="Genomic_DNA"/>
</dbReference>
<dbReference type="RefSeq" id="WP_263817589.1">
    <property type="nucleotide sequence ID" value="NZ_JAOXHJ010000001.1"/>
</dbReference>
<comment type="caution">
    <text evidence="2">The sequence shown here is derived from an EMBL/GenBank/DDBJ whole genome shotgun (WGS) entry which is preliminary data.</text>
</comment>
<dbReference type="InterPro" id="IPR054816">
    <property type="entry name" value="Lipoprotein_mollicutes-type_CS"/>
</dbReference>
<keyword evidence="3" id="KW-1185">Reference proteome</keyword>
<sequence>MTINKRKILFSALSGLATISVLASVAAVAASCKKNNKEENILKKLTNRSKIIHEILTKKGLNEDSGQTEILWRSWWNSPFAQLKSLAVDLDKAVDLSKSSTFKPLIEKGQHEATFALEAEKQIKLIKEDIKMYANSPFWKKLRDNNTTVGFTTRGGPSDLDVSNMNSFGLLQPTENSLLYTSPEYDELPGLGLKFPTPKTDDGADLLDDWFSFGWKASYGDVNVKNKAINQLINSFSNSFDHLIYVYNDGEKTEKYKSDLGQSYEQELAKTKNFLPARLVKDSTDQIHFMGRSGWIATYGVIGIHWLLREYSKLFGMPKDELDGLIAKEKFKVNQNPLPLFTEDDLTTTSDGKKVFKEGRSPYKKHRSDKTDINFWVTSVHTLDQSITLGLKPNLYIKGALSTSGHDRPTSINYLIETSGNWIKELPRFGEIKGTESVEELKNTYLKIIYAQNVNTMTSGVHNLTKQGNIMQPQNWEEYPELVSNIVFTSRRFRDQDRVDPKGADRKFSQDASLIGYDEYIKELQKNKA</sequence>
<protein>
    <recommendedName>
        <fullName evidence="4">Lipoprotein</fullName>
    </recommendedName>
</protein>
<feature type="signal peptide" evidence="1">
    <location>
        <begin position="1"/>
        <end position="23"/>
    </location>
</feature>